<evidence type="ECO:0000313" key="2">
    <source>
        <dbReference type="Proteomes" id="UP001597097"/>
    </source>
</evidence>
<evidence type="ECO:0000313" key="1">
    <source>
        <dbReference type="EMBL" id="MFD1541980.1"/>
    </source>
</evidence>
<reference evidence="2" key="1">
    <citation type="journal article" date="2019" name="Int. J. Syst. Evol. Microbiol.">
        <title>The Global Catalogue of Microorganisms (GCM) 10K type strain sequencing project: providing services to taxonomists for standard genome sequencing and annotation.</title>
        <authorList>
            <consortium name="The Broad Institute Genomics Platform"/>
            <consortium name="The Broad Institute Genome Sequencing Center for Infectious Disease"/>
            <person name="Wu L."/>
            <person name="Ma J."/>
        </authorList>
    </citation>
    <scope>NUCLEOTIDE SEQUENCE [LARGE SCALE GENOMIC DNA]</scope>
    <source>
        <strain evidence="2">CGMCC 1.15399</strain>
    </source>
</reference>
<dbReference type="Proteomes" id="UP001597097">
    <property type="component" value="Unassembled WGS sequence"/>
</dbReference>
<dbReference type="EMBL" id="JBHUCM010000031">
    <property type="protein sequence ID" value="MFD1541980.1"/>
    <property type="molecule type" value="Genomic_DNA"/>
</dbReference>
<sequence length="812" mass="86104">MDRPPHCLGAERVVEVHAGHDGLLPLSSLLLPAREPLPPDCPDWPLLTPNHAVVPFLGRDEERAALRTWADDPSPLSIAVLTGAGGTGKTRLAGELCTELTEAGWDAGFLPDPHRATGLDVLRPTLLALDHPEPSAAAIGELVRHLSGRQDRPRVRILLLTRESTDGEWWRGPLPEGLNTITVQLGRRPLTAAERVAHAAAAMRAFAPPRAVLPDVGDPGYDDPLRLQLAALMRLRGDDVAADGELLSRFLMYELEQWMTVWPDGHEPVDAATARQAVALVTLTTPDREELRELLSAVPEAHDRRLALGDWLTRLFPGTSEAGLAPLGPEVVAEQFLDETEGLAALVLAVYDHPARTAGHLVRMLDVLRLSSERPAVRSALRSLVTGRLGELLAEPSSRLGVQSLLGDRLDAVLRSLHGDPETAAAVAALGLRREGSRRLERSAGACGLEATLAELRVEHLRAGDDRIALAGALAEAAVWLVAAGRVSEAQAAAAEAAEIFAAATPYEQEAVPYLVSAVEALEMAAGELEWAPGVAYEALGECLVRGAMAEGDSEVAVAGAELGVRVFQGLAAVHPDRYRGRLGLALGVLGDLEYELGRPGTAAVEQAIDLLGDAVEDEGRGMLVRSLCVHAGALLGRDRAVEALAQVERAADLCDELDEPVVAAMTYAVLGATLAALDRPRDALEAIAWSQAEQDRAMTVQERALTGPAGTRVALPPVQARAARLRGMVLLPAAEAATALVDGLLADGRTDEAIGYARIAVEGYAAGPAHAVDQALARQRLVRCHLLLGQLEQAHPLVEELIAIARQGGTT</sequence>
<name>A0ABW4GHB5_9ACTN</name>
<gene>
    <name evidence="1" type="ORF">ACFSJ0_33365</name>
</gene>
<proteinExistence type="predicted"/>
<evidence type="ECO:0008006" key="3">
    <source>
        <dbReference type="Google" id="ProtNLM"/>
    </source>
</evidence>
<organism evidence="1 2">
    <name type="scientific">Nonomuraea guangzhouensis</name>
    <dbReference type="NCBI Taxonomy" id="1291555"/>
    <lineage>
        <taxon>Bacteria</taxon>
        <taxon>Bacillati</taxon>
        <taxon>Actinomycetota</taxon>
        <taxon>Actinomycetes</taxon>
        <taxon>Streptosporangiales</taxon>
        <taxon>Streptosporangiaceae</taxon>
        <taxon>Nonomuraea</taxon>
    </lineage>
</organism>
<keyword evidence="2" id="KW-1185">Reference proteome</keyword>
<protein>
    <recommendedName>
        <fullName evidence="3">ATP-binding protein</fullName>
    </recommendedName>
</protein>
<comment type="caution">
    <text evidence="1">The sequence shown here is derived from an EMBL/GenBank/DDBJ whole genome shotgun (WGS) entry which is preliminary data.</text>
</comment>
<accession>A0ABW4GHB5</accession>
<dbReference type="RefSeq" id="WP_219535437.1">
    <property type="nucleotide sequence ID" value="NZ_JAHKRM010000026.1"/>
</dbReference>